<reference evidence="1" key="1">
    <citation type="submission" date="2014-11" db="EMBL/GenBank/DDBJ databases">
        <authorList>
            <person name="Amaro Gonzalez C."/>
        </authorList>
    </citation>
    <scope>NUCLEOTIDE SEQUENCE</scope>
</reference>
<name>A0A0E9R355_ANGAN</name>
<dbReference type="EMBL" id="GBXM01084976">
    <property type="protein sequence ID" value="JAH23601.1"/>
    <property type="molecule type" value="Transcribed_RNA"/>
</dbReference>
<accession>A0A0E9R355</accession>
<organism evidence="1">
    <name type="scientific">Anguilla anguilla</name>
    <name type="common">European freshwater eel</name>
    <name type="synonym">Muraena anguilla</name>
    <dbReference type="NCBI Taxonomy" id="7936"/>
    <lineage>
        <taxon>Eukaryota</taxon>
        <taxon>Metazoa</taxon>
        <taxon>Chordata</taxon>
        <taxon>Craniata</taxon>
        <taxon>Vertebrata</taxon>
        <taxon>Euteleostomi</taxon>
        <taxon>Actinopterygii</taxon>
        <taxon>Neopterygii</taxon>
        <taxon>Teleostei</taxon>
        <taxon>Anguilliformes</taxon>
        <taxon>Anguillidae</taxon>
        <taxon>Anguilla</taxon>
    </lineage>
</organism>
<evidence type="ECO:0000313" key="1">
    <source>
        <dbReference type="EMBL" id="JAH23601.1"/>
    </source>
</evidence>
<dbReference type="AlphaFoldDB" id="A0A0E9R355"/>
<proteinExistence type="predicted"/>
<sequence length="37" mass="4159">MISHFIKGSGSEYLIEMRKGNPFGISGSHLKFCFLLL</sequence>
<reference evidence="1" key="2">
    <citation type="journal article" date="2015" name="Fish Shellfish Immunol.">
        <title>Early steps in the European eel (Anguilla anguilla)-Vibrio vulnificus interaction in the gills: Role of the RtxA13 toxin.</title>
        <authorList>
            <person name="Callol A."/>
            <person name="Pajuelo D."/>
            <person name="Ebbesson L."/>
            <person name="Teles M."/>
            <person name="MacKenzie S."/>
            <person name="Amaro C."/>
        </authorList>
    </citation>
    <scope>NUCLEOTIDE SEQUENCE</scope>
</reference>
<protein>
    <submittedName>
        <fullName evidence="1">Uncharacterized protein</fullName>
    </submittedName>
</protein>